<keyword evidence="3" id="KW-0804">Transcription</keyword>
<reference evidence="7 8" key="1">
    <citation type="journal article" date="2010" name="Nature">
        <title>The Ectocarpus genome and the independent evolution of multicellularity in brown algae.</title>
        <authorList>
            <person name="Cock J.M."/>
            <person name="Sterck L."/>
            <person name="Rouze P."/>
            <person name="Scornet D."/>
            <person name="Allen A.E."/>
            <person name="Amoutzias G."/>
            <person name="Anthouard V."/>
            <person name="Artiguenave F."/>
            <person name="Aury J.M."/>
            <person name="Badger J.H."/>
            <person name="Beszteri B."/>
            <person name="Billiau K."/>
            <person name="Bonnet E."/>
            <person name="Bothwell J.H."/>
            <person name="Bowler C."/>
            <person name="Boyen C."/>
            <person name="Brownlee C."/>
            <person name="Carrano C.J."/>
            <person name="Charrier B."/>
            <person name="Cho G.Y."/>
            <person name="Coelho S.M."/>
            <person name="Collen J."/>
            <person name="Corre E."/>
            <person name="Da Silva C."/>
            <person name="Delage L."/>
            <person name="Delaroque N."/>
            <person name="Dittami S.M."/>
            <person name="Doulbeau S."/>
            <person name="Elias M."/>
            <person name="Farnham G."/>
            <person name="Gachon C.M."/>
            <person name="Gschloessl B."/>
            <person name="Heesch S."/>
            <person name="Jabbari K."/>
            <person name="Jubin C."/>
            <person name="Kawai H."/>
            <person name="Kimura K."/>
            <person name="Kloareg B."/>
            <person name="Kupper F.C."/>
            <person name="Lang D."/>
            <person name="Le Bail A."/>
            <person name="Leblanc C."/>
            <person name="Lerouge P."/>
            <person name="Lohr M."/>
            <person name="Lopez P.J."/>
            <person name="Martens C."/>
            <person name="Maumus F."/>
            <person name="Michel G."/>
            <person name="Miranda-Saavedra D."/>
            <person name="Morales J."/>
            <person name="Moreau H."/>
            <person name="Motomura T."/>
            <person name="Nagasato C."/>
            <person name="Napoli C.A."/>
            <person name="Nelson D.R."/>
            <person name="Nyvall-Collen P."/>
            <person name="Peters A.F."/>
            <person name="Pommier C."/>
            <person name="Potin P."/>
            <person name="Poulain J."/>
            <person name="Quesneville H."/>
            <person name="Read B."/>
            <person name="Rensing S.A."/>
            <person name="Ritter A."/>
            <person name="Rousvoal S."/>
            <person name="Samanta M."/>
            <person name="Samson G."/>
            <person name="Schroeder D.C."/>
            <person name="Segurens B."/>
            <person name="Strittmatter M."/>
            <person name="Tonon T."/>
            <person name="Tregear J.W."/>
            <person name="Valentin K."/>
            <person name="von Dassow P."/>
            <person name="Yamagishi T."/>
            <person name="Van de Peer Y."/>
            <person name="Wincker P."/>
        </authorList>
    </citation>
    <scope>NUCLEOTIDE SEQUENCE [LARGE SCALE GENOMIC DNA]</scope>
    <source>
        <strain evidence="8">Ec32 / CCAP1310/4</strain>
    </source>
</reference>
<evidence type="ECO:0008006" key="9">
    <source>
        <dbReference type="Google" id="ProtNLM"/>
    </source>
</evidence>
<evidence type="ECO:0000256" key="3">
    <source>
        <dbReference type="ARBA" id="ARBA00023163"/>
    </source>
</evidence>
<organism evidence="7 8">
    <name type="scientific">Ectocarpus siliculosus</name>
    <name type="common">Brown alga</name>
    <name type="synonym">Conferva siliculosa</name>
    <dbReference type="NCBI Taxonomy" id="2880"/>
    <lineage>
        <taxon>Eukaryota</taxon>
        <taxon>Sar</taxon>
        <taxon>Stramenopiles</taxon>
        <taxon>Ochrophyta</taxon>
        <taxon>PX clade</taxon>
        <taxon>Phaeophyceae</taxon>
        <taxon>Ectocarpales</taxon>
        <taxon>Ectocarpaceae</taxon>
        <taxon>Ectocarpus</taxon>
    </lineage>
</organism>
<protein>
    <recommendedName>
        <fullName evidence="9">Mediator of RNA polymerase II transcription subunit 22</fullName>
    </recommendedName>
</protein>
<evidence type="ECO:0000256" key="5">
    <source>
        <dbReference type="SAM" id="Coils"/>
    </source>
</evidence>
<keyword evidence="8" id="KW-1185">Reference proteome</keyword>
<feature type="compositionally biased region" description="Low complexity" evidence="6">
    <location>
        <begin position="1"/>
        <end position="18"/>
    </location>
</feature>
<accession>D7G7I1</accession>
<feature type="region of interest" description="Disordered" evidence="6">
    <location>
        <begin position="1"/>
        <end position="22"/>
    </location>
</feature>
<dbReference type="PANTHER" id="PTHR12434">
    <property type="entry name" value="MEDIATOR OF RNA POLYMERASE II TRANSCRIPTION SUBUNIT 22"/>
    <property type="match status" value="1"/>
</dbReference>
<evidence type="ECO:0000313" key="8">
    <source>
        <dbReference type="Proteomes" id="UP000002630"/>
    </source>
</evidence>
<evidence type="ECO:0000256" key="6">
    <source>
        <dbReference type="SAM" id="MobiDB-lite"/>
    </source>
</evidence>
<dbReference type="PANTHER" id="PTHR12434:SF6">
    <property type="entry name" value="MEDIATOR OF RNA POLYMERASE II TRANSCRIPTION SUBUNIT 22"/>
    <property type="match status" value="1"/>
</dbReference>
<evidence type="ECO:0000256" key="1">
    <source>
        <dbReference type="ARBA" id="ARBA00004123"/>
    </source>
</evidence>
<dbReference type="EMBL" id="FN649740">
    <property type="protein sequence ID" value="CBJ27723.1"/>
    <property type="molecule type" value="Genomic_DNA"/>
</dbReference>
<evidence type="ECO:0000313" key="7">
    <source>
        <dbReference type="EMBL" id="CBJ27723.1"/>
    </source>
</evidence>
<feature type="coiled-coil region" evidence="5">
    <location>
        <begin position="100"/>
        <end position="131"/>
    </location>
</feature>
<sequence length="184" mass="19104">MSTAASRAGGSSSGATPAVNQRAVDFRRQLDAHTRTLVESFGGLVRLAKITNPQSTEREEFQVNVATASLATAGEGLLRQIRELKLAVMLQDEAAMDLEVDQALAKIASEREELEKELEALSNDLKGAYAKAAMAGGGDADSSSATVTGVEGVVSSFSGMDVVGERQGDAMGNAAEEEGDGVAR</sequence>
<keyword evidence="2" id="KW-0805">Transcription regulation</keyword>
<comment type="subcellular location">
    <subcellularLocation>
        <location evidence="1">Nucleus</location>
    </subcellularLocation>
</comment>
<proteinExistence type="predicted"/>
<dbReference type="GO" id="GO:0006357">
    <property type="term" value="P:regulation of transcription by RNA polymerase II"/>
    <property type="evidence" value="ECO:0007669"/>
    <property type="project" value="InterPro"/>
</dbReference>
<dbReference type="InParanoid" id="D7G7I1"/>
<keyword evidence="4" id="KW-0539">Nucleus</keyword>
<dbReference type="Proteomes" id="UP000002630">
    <property type="component" value="Linkage Group LG15"/>
</dbReference>
<evidence type="ECO:0000256" key="4">
    <source>
        <dbReference type="ARBA" id="ARBA00023242"/>
    </source>
</evidence>
<keyword evidence="5" id="KW-0175">Coiled coil</keyword>
<dbReference type="OrthoDB" id="203279at2759"/>
<name>D7G7I1_ECTSI</name>
<dbReference type="InterPro" id="IPR009332">
    <property type="entry name" value="Med22"/>
</dbReference>
<dbReference type="GO" id="GO:0003712">
    <property type="term" value="F:transcription coregulator activity"/>
    <property type="evidence" value="ECO:0007669"/>
    <property type="project" value="InterPro"/>
</dbReference>
<dbReference type="EMBL" id="FN649064">
    <property type="protein sequence ID" value="CBJ27723.1"/>
    <property type="molecule type" value="Genomic_DNA"/>
</dbReference>
<dbReference type="Pfam" id="PF06179">
    <property type="entry name" value="Med22"/>
    <property type="match status" value="1"/>
</dbReference>
<dbReference type="GO" id="GO:0016592">
    <property type="term" value="C:mediator complex"/>
    <property type="evidence" value="ECO:0007669"/>
    <property type="project" value="InterPro"/>
</dbReference>
<dbReference type="AlphaFoldDB" id="D7G7I1"/>
<gene>
    <name evidence="7" type="ORF">Esi_0083_0060</name>
</gene>
<evidence type="ECO:0000256" key="2">
    <source>
        <dbReference type="ARBA" id="ARBA00023015"/>
    </source>
</evidence>
<dbReference type="STRING" id="2880.D7G7I1"/>